<dbReference type="InterPro" id="IPR046370">
    <property type="entry name" value="MAML_N_sf"/>
</dbReference>
<dbReference type="Proteomes" id="UP000465112">
    <property type="component" value="Unassembled WGS sequence"/>
</dbReference>
<dbReference type="AlphaFoldDB" id="A0A6A5ECC3"/>
<organism evidence="5 6">
    <name type="scientific">Perca fluviatilis</name>
    <name type="common">European perch</name>
    <dbReference type="NCBI Taxonomy" id="8168"/>
    <lineage>
        <taxon>Eukaryota</taxon>
        <taxon>Metazoa</taxon>
        <taxon>Chordata</taxon>
        <taxon>Craniata</taxon>
        <taxon>Vertebrata</taxon>
        <taxon>Euteleostomi</taxon>
        <taxon>Actinopterygii</taxon>
        <taxon>Neopterygii</taxon>
        <taxon>Teleostei</taxon>
        <taxon>Neoteleostei</taxon>
        <taxon>Acanthomorphata</taxon>
        <taxon>Eupercaria</taxon>
        <taxon>Perciformes</taxon>
        <taxon>Percoidei</taxon>
        <taxon>Percidae</taxon>
        <taxon>Percinae</taxon>
        <taxon>Perca</taxon>
    </lineage>
</organism>
<comment type="subcellular location">
    <subcellularLocation>
        <location evidence="1">Nucleus</location>
    </subcellularLocation>
</comment>
<accession>A0A6A5ECC3</accession>
<dbReference type="Gene3D" id="6.10.250.970">
    <property type="match status" value="1"/>
</dbReference>
<feature type="domain" description="Neurogenic mastermind-like N-terminal" evidence="4">
    <location>
        <begin position="16"/>
        <end position="52"/>
    </location>
</feature>
<reference evidence="5 6" key="1">
    <citation type="submission" date="2019-06" db="EMBL/GenBank/DDBJ databases">
        <title>A chromosome-scale genome assembly of the European perch, Perca fluviatilis.</title>
        <authorList>
            <person name="Roques C."/>
            <person name="Zahm M."/>
            <person name="Cabau C."/>
            <person name="Klopp C."/>
            <person name="Bouchez O."/>
            <person name="Donnadieu C."/>
            <person name="Kuhl H."/>
            <person name="Gislard M."/>
            <person name="Guendouz S."/>
            <person name="Journot L."/>
            <person name="Haffray P."/>
            <person name="Bestin A."/>
            <person name="Morvezen R."/>
            <person name="Feron R."/>
            <person name="Wen M."/>
            <person name="Jouanno E."/>
            <person name="Herpin A."/>
            <person name="Schartl M."/>
            <person name="Postlethwait J."/>
            <person name="Schaerlinger B."/>
            <person name="Chardard D."/>
            <person name="Lecocq T."/>
            <person name="Poncet C."/>
            <person name="Jaffrelo L."/>
            <person name="Lampietro C."/>
            <person name="Guiguen Y."/>
        </authorList>
    </citation>
    <scope>NUCLEOTIDE SEQUENCE [LARGE SCALE GENOMIC DNA]</scope>
    <source>
        <tissue evidence="5">Blood</tissue>
    </source>
</reference>
<dbReference type="InterPro" id="IPR019082">
    <property type="entry name" value="Mastermind-like_N"/>
</dbReference>
<comment type="caution">
    <text evidence="5">The sequence shown here is derived from an EMBL/GenBank/DDBJ whole genome shotgun (WGS) entry which is preliminary data.</text>
</comment>
<keyword evidence="6" id="KW-1185">Reference proteome</keyword>
<protein>
    <recommendedName>
        <fullName evidence="4">Neurogenic mastermind-like N-terminal domain-containing protein</fullName>
    </recommendedName>
</protein>
<evidence type="ECO:0000256" key="3">
    <source>
        <dbReference type="ARBA" id="ARBA00023242"/>
    </source>
</evidence>
<evidence type="ECO:0000313" key="6">
    <source>
        <dbReference type="Proteomes" id="UP000465112"/>
    </source>
</evidence>
<evidence type="ECO:0000256" key="1">
    <source>
        <dbReference type="ARBA" id="ARBA00004123"/>
    </source>
</evidence>
<evidence type="ECO:0000259" key="4">
    <source>
        <dbReference type="Pfam" id="PF09596"/>
    </source>
</evidence>
<dbReference type="Pfam" id="PF09596">
    <property type="entry name" value="MamL-1"/>
    <property type="match status" value="1"/>
</dbReference>
<keyword evidence="3" id="KW-0539">Nucleus</keyword>
<dbReference type="GO" id="GO:0007219">
    <property type="term" value="P:Notch signaling pathway"/>
    <property type="evidence" value="ECO:0007669"/>
    <property type="project" value="InterPro"/>
</dbReference>
<dbReference type="GO" id="GO:0016607">
    <property type="term" value="C:nuclear speck"/>
    <property type="evidence" value="ECO:0007669"/>
    <property type="project" value="InterPro"/>
</dbReference>
<dbReference type="GO" id="GO:0045944">
    <property type="term" value="P:positive regulation of transcription by RNA polymerase II"/>
    <property type="evidence" value="ECO:0007669"/>
    <property type="project" value="InterPro"/>
</dbReference>
<evidence type="ECO:0000256" key="2">
    <source>
        <dbReference type="ARBA" id="ARBA00008081"/>
    </source>
</evidence>
<evidence type="ECO:0000313" key="5">
    <source>
        <dbReference type="EMBL" id="KAF1371412.1"/>
    </source>
</evidence>
<dbReference type="GO" id="GO:0003713">
    <property type="term" value="F:transcription coactivator activity"/>
    <property type="evidence" value="ECO:0007669"/>
    <property type="project" value="InterPro"/>
</dbReference>
<comment type="similarity">
    <text evidence="2">Belongs to the mastermind family.</text>
</comment>
<sequence length="130" mass="14676">MNPSGHQNEERNCHMRRLEKLRRHHALCEERYRKSSIEQANKERERTLHLHTLLNVEMDQSSSDSTVILELSSVPEKEDISVPELKRAESVFVSSHTIQCTTWSDNNSSGGNCLGFNLLSPVTGTGSTAQ</sequence>
<dbReference type="EMBL" id="VHII01000207">
    <property type="protein sequence ID" value="KAF1371412.1"/>
    <property type="molecule type" value="Genomic_DNA"/>
</dbReference>
<proteinExistence type="inferred from homology"/>
<gene>
    <name evidence="5" type="ORF">PFLUV_G00278590</name>
</gene>
<name>A0A6A5ECC3_PERFL</name>